<dbReference type="AlphaFoldDB" id="A0A9D5BW20"/>
<dbReference type="SUPFAM" id="SSF48264">
    <property type="entry name" value="Cytochrome P450"/>
    <property type="match status" value="1"/>
</dbReference>
<dbReference type="GO" id="GO:0020037">
    <property type="term" value="F:heme binding"/>
    <property type="evidence" value="ECO:0007669"/>
    <property type="project" value="InterPro"/>
</dbReference>
<dbReference type="InterPro" id="IPR036396">
    <property type="entry name" value="Cyt_P450_sf"/>
</dbReference>
<reference evidence="1 2" key="1">
    <citation type="journal article" date="2022" name="Hortic Res">
        <title>The genome of Dioscorea zingiberensis sheds light on the biosynthesis, origin and evolution of the medicinally important diosgenin saponins.</title>
        <authorList>
            <person name="Li Y."/>
            <person name="Tan C."/>
            <person name="Li Z."/>
            <person name="Guo J."/>
            <person name="Li S."/>
            <person name="Chen X."/>
            <person name="Wang C."/>
            <person name="Dai X."/>
            <person name="Yang H."/>
            <person name="Song W."/>
            <person name="Hou L."/>
            <person name="Xu J."/>
            <person name="Tong Z."/>
            <person name="Xu A."/>
            <person name="Yuan X."/>
            <person name="Wang W."/>
            <person name="Yang Q."/>
            <person name="Chen L."/>
            <person name="Sun Z."/>
            <person name="Wang K."/>
            <person name="Pan B."/>
            <person name="Chen J."/>
            <person name="Bao Y."/>
            <person name="Liu F."/>
            <person name="Qi X."/>
            <person name="Gang D.R."/>
            <person name="Wen J."/>
            <person name="Li J."/>
        </authorList>
    </citation>
    <scope>NUCLEOTIDE SEQUENCE [LARGE SCALE GENOMIC DNA]</scope>
    <source>
        <strain evidence="1">Dzin_1.0</strain>
    </source>
</reference>
<organism evidence="1 2">
    <name type="scientific">Dioscorea zingiberensis</name>
    <dbReference type="NCBI Taxonomy" id="325984"/>
    <lineage>
        <taxon>Eukaryota</taxon>
        <taxon>Viridiplantae</taxon>
        <taxon>Streptophyta</taxon>
        <taxon>Embryophyta</taxon>
        <taxon>Tracheophyta</taxon>
        <taxon>Spermatophyta</taxon>
        <taxon>Magnoliopsida</taxon>
        <taxon>Liliopsida</taxon>
        <taxon>Dioscoreales</taxon>
        <taxon>Dioscoreaceae</taxon>
        <taxon>Dioscorea</taxon>
    </lineage>
</organism>
<sequence length="159" mass="18244">MVNSQVLTYVCSFAPPRDIFNANDALWALQRKIASREFTTRSLKSFVSDSVRFETNSRLLQFFPDSFTPADSRMKLLDLQDLLCLASSTIYGQRCLGIGQQPVVRVYPGTARAFLLAFDKAVRSPPAWFFHLCHGFGKPREYSTREAKRKLRERDLSNR</sequence>
<dbReference type="GO" id="GO:0004497">
    <property type="term" value="F:monooxygenase activity"/>
    <property type="evidence" value="ECO:0007669"/>
    <property type="project" value="InterPro"/>
</dbReference>
<accession>A0A9D5BW20</accession>
<dbReference type="GO" id="GO:0016705">
    <property type="term" value="F:oxidoreductase activity, acting on paired donors, with incorporation or reduction of molecular oxygen"/>
    <property type="evidence" value="ECO:0007669"/>
    <property type="project" value="InterPro"/>
</dbReference>
<dbReference type="OrthoDB" id="1470350at2759"/>
<proteinExistence type="predicted"/>
<gene>
    <name evidence="1" type="ORF">J5N97_001143</name>
</gene>
<evidence type="ECO:0000313" key="1">
    <source>
        <dbReference type="EMBL" id="KAJ0961646.1"/>
    </source>
</evidence>
<comment type="caution">
    <text evidence="1">The sequence shown here is derived from an EMBL/GenBank/DDBJ whole genome shotgun (WGS) entry which is preliminary data.</text>
</comment>
<dbReference type="EMBL" id="JAGGNH010000014">
    <property type="protein sequence ID" value="KAJ0961646.1"/>
    <property type="molecule type" value="Genomic_DNA"/>
</dbReference>
<name>A0A9D5BW20_9LILI</name>
<evidence type="ECO:0000313" key="2">
    <source>
        <dbReference type="Proteomes" id="UP001085076"/>
    </source>
</evidence>
<keyword evidence="2" id="KW-1185">Reference proteome</keyword>
<dbReference type="GO" id="GO:0005506">
    <property type="term" value="F:iron ion binding"/>
    <property type="evidence" value="ECO:0007669"/>
    <property type="project" value="InterPro"/>
</dbReference>
<protein>
    <submittedName>
        <fullName evidence="1">Uncharacterized protein</fullName>
    </submittedName>
</protein>
<dbReference type="Proteomes" id="UP001085076">
    <property type="component" value="Unassembled WGS sequence"/>
</dbReference>